<organism evidence="8 9">
    <name type="scientific">Handroanthus impetiginosus</name>
    <dbReference type="NCBI Taxonomy" id="429701"/>
    <lineage>
        <taxon>Eukaryota</taxon>
        <taxon>Viridiplantae</taxon>
        <taxon>Streptophyta</taxon>
        <taxon>Embryophyta</taxon>
        <taxon>Tracheophyta</taxon>
        <taxon>Spermatophyta</taxon>
        <taxon>Magnoliopsida</taxon>
        <taxon>eudicotyledons</taxon>
        <taxon>Gunneridae</taxon>
        <taxon>Pentapetalae</taxon>
        <taxon>asterids</taxon>
        <taxon>lamiids</taxon>
        <taxon>Lamiales</taxon>
        <taxon>Bignoniaceae</taxon>
        <taxon>Crescentiina</taxon>
        <taxon>Tabebuia alliance</taxon>
        <taxon>Handroanthus</taxon>
    </lineage>
</organism>
<keyword evidence="9" id="KW-1185">Reference proteome</keyword>
<reference evidence="9" key="1">
    <citation type="journal article" date="2018" name="Gigascience">
        <title>Genome assembly of the Pink Ipe (Handroanthus impetiginosus, Bignoniaceae), a highly valued, ecologically keystone Neotropical timber forest tree.</title>
        <authorList>
            <person name="Silva-Junior O.B."/>
            <person name="Grattapaglia D."/>
            <person name="Novaes E."/>
            <person name="Collevatti R.G."/>
        </authorList>
    </citation>
    <scope>NUCLEOTIDE SEQUENCE [LARGE SCALE GENOMIC DNA]</scope>
    <source>
        <strain evidence="9">cv. UFG-1</strain>
    </source>
</reference>
<keyword evidence="3 6" id="KW-0805">Transcription regulation</keyword>
<dbReference type="AlphaFoldDB" id="A0A2G9GNA3"/>
<evidence type="ECO:0000259" key="7">
    <source>
        <dbReference type="PROSITE" id="PS51754"/>
    </source>
</evidence>
<comment type="subcellular location">
    <subcellularLocation>
        <location evidence="1 6">Nucleus</location>
    </subcellularLocation>
</comment>
<keyword evidence="2 6" id="KW-0678">Repressor</keyword>
<feature type="domain" description="OVATE" evidence="7">
    <location>
        <begin position="283"/>
        <end position="342"/>
    </location>
</feature>
<dbReference type="OrthoDB" id="1928390at2759"/>
<evidence type="ECO:0000313" key="9">
    <source>
        <dbReference type="Proteomes" id="UP000231279"/>
    </source>
</evidence>
<dbReference type="EMBL" id="NKXS01004341">
    <property type="protein sequence ID" value="PIN06692.1"/>
    <property type="molecule type" value="Genomic_DNA"/>
</dbReference>
<dbReference type="InterPro" id="IPR038933">
    <property type="entry name" value="Ovate"/>
</dbReference>
<evidence type="ECO:0000256" key="6">
    <source>
        <dbReference type="RuleBase" id="RU367028"/>
    </source>
</evidence>
<evidence type="ECO:0000256" key="3">
    <source>
        <dbReference type="ARBA" id="ARBA00023015"/>
    </source>
</evidence>
<evidence type="ECO:0000256" key="4">
    <source>
        <dbReference type="ARBA" id="ARBA00023163"/>
    </source>
</evidence>
<dbReference type="InterPro" id="IPR006458">
    <property type="entry name" value="Ovate_C"/>
</dbReference>
<evidence type="ECO:0000256" key="5">
    <source>
        <dbReference type="ARBA" id="ARBA00023242"/>
    </source>
</evidence>
<name>A0A2G9GNA3_9LAMI</name>
<evidence type="ECO:0000313" key="8">
    <source>
        <dbReference type="EMBL" id="PIN06692.1"/>
    </source>
</evidence>
<keyword evidence="4 6" id="KW-0804">Transcription</keyword>
<dbReference type="PANTHER" id="PTHR33057">
    <property type="entry name" value="TRANSCRIPTION REPRESSOR OFP7-RELATED"/>
    <property type="match status" value="1"/>
</dbReference>
<evidence type="ECO:0000256" key="1">
    <source>
        <dbReference type="ARBA" id="ARBA00004123"/>
    </source>
</evidence>
<dbReference type="Proteomes" id="UP000231279">
    <property type="component" value="Unassembled WGS sequence"/>
</dbReference>
<dbReference type="Pfam" id="PF04844">
    <property type="entry name" value="Ovate"/>
    <property type="match status" value="1"/>
</dbReference>
<keyword evidence="5 6" id="KW-0539">Nucleus</keyword>
<proteinExistence type="predicted"/>
<comment type="caution">
    <text evidence="8">The sequence shown here is derived from an EMBL/GenBank/DDBJ whole genome shotgun (WGS) entry which is preliminary data.</text>
</comment>
<dbReference type="NCBIfam" id="TIGR01568">
    <property type="entry name" value="A_thal_3678"/>
    <property type="match status" value="1"/>
</dbReference>
<accession>A0A2G9GNA3</accession>
<dbReference type="STRING" id="429701.A0A2G9GNA3"/>
<gene>
    <name evidence="8" type="ORF">CDL12_20755</name>
</gene>
<dbReference type="PROSITE" id="PS51754">
    <property type="entry name" value="OVATE"/>
    <property type="match status" value="1"/>
</dbReference>
<evidence type="ECO:0000256" key="2">
    <source>
        <dbReference type="ARBA" id="ARBA00022491"/>
    </source>
</evidence>
<dbReference type="GO" id="GO:0005634">
    <property type="term" value="C:nucleus"/>
    <property type="evidence" value="ECO:0007669"/>
    <property type="project" value="UniProtKB-SubCell"/>
</dbReference>
<dbReference type="PANTHER" id="PTHR33057:SF82">
    <property type="entry name" value="TRANSCRIPTION REPRESSOR OFP5"/>
    <property type="match status" value="1"/>
</dbReference>
<dbReference type="GO" id="GO:0045892">
    <property type="term" value="P:negative regulation of DNA-templated transcription"/>
    <property type="evidence" value="ECO:0007669"/>
    <property type="project" value="UniProtKB-UniRule"/>
</dbReference>
<protein>
    <recommendedName>
        <fullName evidence="6">Transcription repressor</fullName>
    </recommendedName>
    <alternativeName>
        <fullName evidence="6">Ovate family protein</fullName>
    </alternativeName>
</protein>
<comment type="function">
    <text evidence="6">Transcriptional repressor that regulates multiple aspects of plant growth and development.</text>
</comment>
<sequence length="349" mass="41336">MKWGRRKSSPSSSPSSIINRVFSVSWFSKLKQKGGNLETGSSKNKKRSEFDFPTPISDCREGRFYSMDEDDAYWRLSFGEERVQGRRSTGGINPLWYDLDHDFQASVSSFKRQMEEPISQERRNFNDMVLDIKKMREKQRKQKTATENGDAFRSKREINEFKFSNSAERDIFPIEPHKMVPIAVSKEDYVLEPHIAASERVSTYQWQNVEQKKYKEIKVRPEPIPKSRESHIRKLKQKSYSPRTECKIRALEEIKKARMKSKKKMEKKEQMLEGKTIFDSFAVVKSSFNPQKDFRDSMVEMIREKGIEHPQELEELLACYLTLNRDEYHDLIIKVFRKVWYELNGHSQM</sequence>